<dbReference type="PANTHER" id="PTHR11208:SF125">
    <property type="entry name" value="KH DOMAIN-CONTAINING RNA-BINDING PROTEIN QKI"/>
    <property type="match status" value="1"/>
</dbReference>
<dbReference type="Pfam" id="PF22675">
    <property type="entry name" value="KH-I_KHDC4-BBP"/>
    <property type="match status" value="1"/>
</dbReference>
<evidence type="ECO:0000259" key="4">
    <source>
        <dbReference type="SMART" id="SM00322"/>
    </source>
</evidence>
<feature type="domain" description="K Homology" evidence="4">
    <location>
        <begin position="72"/>
        <end position="172"/>
    </location>
</feature>
<dbReference type="InterPro" id="IPR055256">
    <property type="entry name" value="KH_1_KHDC4/BBP-like"/>
</dbReference>
<feature type="compositionally biased region" description="Low complexity" evidence="3">
    <location>
        <begin position="201"/>
        <end position="216"/>
    </location>
</feature>
<keyword evidence="2" id="KW-0694">RNA-binding</keyword>
<dbReference type="AlphaFoldDB" id="A0ABD3X7X6"/>
<accession>A0ABD3X7X6</accession>
<evidence type="ECO:0000256" key="1">
    <source>
        <dbReference type="ARBA" id="ARBA00022473"/>
    </source>
</evidence>
<dbReference type="InterPro" id="IPR036612">
    <property type="entry name" value="KH_dom_type_1_sf"/>
</dbReference>
<keyword evidence="6" id="KW-1185">Reference proteome</keyword>
<reference evidence="5 6" key="1">
    <citation type="submission" date="2024-11" db="EMBL/GenBank/DDBJ databases">
        <title>Chromosome-level genome assembly of the freshwater bivalve Anodonta woodiana.</title>
        <authorList>
            <person name="Chen X."/>
        </authorList>
    </citation>
    <scope>NUCLEOTIDE SEQUENCE [LARGE SCALE GENOMIC DNA]</scope>
    <source>
        <strain evidence="5">MN2024</strain>
        <tissue evidence="5">Gills</tissue>
    </source>
</reference>
<dbReference type="InterPro" id="IPR004087">
    <property type="entry name" value="KH_dom"/>
</dbReference>
<dbReference type="CDD" id="cd22465">
    <property type="entry name" value="KH-I_Hqk"/>
    <property type="match status" value="1"/>
</dbReference>
<dbReference type="InterPro" id="IPR032377">
    <property type="entry name" value="STAR_dimer"/>
</dbReference>
<dbReference type="Proteomes" id="UP001634394">
    <property type="component" value="Unassembled WGS sequence"/>
</dbReference>
<dbReference type="Pfam" id="PF16544">
    <property type="entry name" value="STAR_dimer"/>
    <property type="match status" value="1"/>
</dbReference>
<proteinExistence type="predicted"/>
<keyword evidence="1" id="KW-0217">Developmental protein</keyword>
<comment type="caution">
    <text evidence="5">The sequence shown here is derived from an EMBL/GenBank/DDBJ whole genome shotgun (WGS) entry which is preliminary data.</text>
</comment>
<name>A0ABD3X7X6_SINWO</name>
<dbReference type="Gene3D" id="3.30.1370.10">
    <property type="entry name" value="K Homology domain, type 1"/>
    <property type="match status" value="1"/>
</dbReference>
<evidence type="ECO:0000313" key="6">
    <source>
        <dbReference type="Proteomes" id="UP001634394"/>
    </source>
</evidence>
<dbReference type="EMBL" id="JBJQND010000003">
    <property type="protein sequence ID" value="KAL3882215.1"/>
    <property type="molecule type" value="Genomic_DNA"/>
</dbReference>
<evidence type="ECO:0000313" key="5">
    <source>
        <dbReference type="EMBL" id="KAL3882215.1"/>
    </source>
</evidence>
<dbReference type="InterPro" id="IPR045071">
    <property type="entry name" value="BBP-like"/>
</dbReference>
<feature type="region of interest" description="Disordered" evidence="3">
    <location>
        <begin position="197"/>
        <end position="216"/>
    </location>
</feature>
<dbReference type="SUPFAM" id="SSF54791">
    <property type="entry name" value="Eukaryotic type KH-domain (KH-domain type I)"/>
    <property type="match status" value="1"/>
</dbReference>
<dbReference type="GO" id="GO:0003723">
    <property type="term" value="F:RNA binding"/>
    <property type="evidence" value="ECO:0007669"/>
    <property type="project" value="UniProtKB-KW"/>
</dbReference>
<sequence>MGTETNKDERNTPEYLAQLLKDKKQIQAFPNVFIHLEKLLDEEINRARLSLFHCKNGGREPLSLPEPYGPVVTLSEKLFVPVKEHPEFNFVGRILGPRGMTAKELEQFTGCKIMVRGKGSMRDKQKEEQNRGKPNWEHLNEELHVLITVEDTGNRGEIKLSKAVEEVKKLLVPAPDGEDDLKKRQLMELAIINGTYRDTSKPSTSTPQQQQTTPMSQAQRFITSPLALQQTLRSPTPTGAPIILAPRMPTMPTALHTSSGNTAGLMNGAPPPLISPTEAPSGLIYNPYEYPYSFSPATAIFDYPGMIEQSAAGAVPKVRRTLTSVRDHPYAPVRVSLP</sequence>
<dbReference type="PANTHER" id="PTHR11208">
    <property type="entry name" value="RNA-BINDING PROTEIN RELATED"/>
    <property type="match status" value="1"/>
</dbReference>
<organism evidence="5 6">
    <name type="scientific">Sinanodonta woodiana</name>
    <name type="common">Chinese pond mussel</name>
    <name type="synonym">Anodonta woodiana</name>
    <dbReference type="NCBI Taxonomy" id="1069815"/>
    <lineage>
        <taxon>Eukaryota</taxon>
        <taxon>Metazoa</taxon>
        <taxon>Spiralia</taxon>
        <taxon>Lophotrochozoa</taxon>
        <taxon>Mollusca</taxon>
        <taxon>Bivalvia</taxon>
        <taxon>Autobranchia</taxon>
        <taxon>Heteroconchia</taxon>
        <taxon>Palaeoheterodonta</taxon>
        <taxon>Unionida</taxon>
        <taxon>Unionoidea</taxon>
        <taxon>Unionidae</taxon>
        <taxon>Unioninae</taxon>
        <taxon>Sinanodonta</taxon>
    </lineage>
</organism>
<evidence type="ECO:0000256" key="2">
    <source>
        <dbReference type="ARBA" id="ARBA00022884"/>
    </source>
</evidence>
<dbReference type="FunFam" id="3.30.1370.10:FF:000028">
    <property type="entry name" value="protein quaking isoform X2"/>
    <property type="match status" value="1"/>
</dbReference>
<evidence type="ECO:0000256" key="3">
    <source>
        <dbReference type="SAM" id="MobiDB-lite"/>
    </source>
</evidence>
<dbReference type="SMART" id="SM00322">
    <property type="entry name" value="KH"/>
    <property type="match status" value="1"/>
</dbReference>
<dbReference type="Gene3D" id="1.20.5.4010">
    <property type="match status" value="1"/>
</dbReference>
<gene>
    <name evidence="5" type="ORF">ACJMK2_028581</name>
</gene>
<protein>
    <recommendedName>
        <fullName evidence="4">K Homology domain-containing protein</fullName>
    </recommendedName>
</protein>